<gene>
    <name evidence="1" type="ORF">G8445_004859</name>
</gene>
<organism evidence="1">
    <name type="scientific">Salmonella enterica</name>
    <name type="common">Salmonella choleraesuis</name>
    <dbReference type="NCBI Taxonomy" id="28901"/>
    <lineage>
        <taxon>Bacteria</taxon>
        <taxon>Pseudomonadati</taxon>
        <taxon>Pseudomonadota</taxon>
        <taxon>Gammaproteobacteria</taxon>
        <taxon>Enterobacterales</taxon>
        <taxon>Enterobacteriaceae</taxon>
        <taxon>Salmonella</taxon>
    </lineage>
</organism>
<reference evidence="1" key="1">
    <citation type="journal article" date="2018" name="Genome Biol.">
        <title>SKESA: strategic k-mer extension for scrupulous assemblies.</title>
        <authorList>
            <person name="Souvorov A."/>
            <person name="Agarwala R."/>
            <person name="Lipman D.J."/>
        </authorList>
    </citation>
    <scope>NUCLEOTIDE SEQUENCE</scope>
    <source>
        <strain evidence="1">MA.MC_05-0132</strain>
    </source>
</reference>
<name>A0A763CMT6_SALER</name>
<dbReference type="AlphaFoldDB" id="A0A763CMT6"/>
<feature type="non-terminal residue" evidence="1">
    <location>
        <position position="1"/>
    </location>
</feature>
<dbReference type="EMBL" id="DAAYGO010000027">
    <property type="protein sequence ID" value="HAG4159440.1"/>
    <property type="molecule type" value="Genomic_DNA"/>
</dbReference>
<comment type="caution">
    <text evidence="1">The sequence shown here is derived from an EMBL/GenBank/DDBJ whole genome shotgun (WGS) entry which is preliminary data.</text>
</comment>
<sequence>KDIRQIGPDMFVGKVDQILDGLRESGWIVIKRDLLAKKLATW</sequence>
<proteinExistence type="predicted"/>
<evidence type="ECO:0000313" key="1">
    <source>
        <dbReference type="EMBL" id="HAG4159440.1"/>
    </source>
</evidence>
<reference evidence="1" key="2">
    <citation type="submission" date="2020-02" db="EMBL/GenBank/DDBJ databases">
        <authorList>
            <consortium name="NCBI Pathogen Detection Project"/>
        </authorList>
    </citation>
    <scope>NUCLEOTIDE SEQUENCE</scope>
    <source>
        <strain evidence="1">MA.MC_05-0132</strain>
    </source>
</reference>
<protein>
    <submittedName>
        <fullName evidence="1">ORF6N domain-containing protein</fullName>
    </submittedName>
</protein>
<accession>A0A763CMT6</accession>